<proteinExistence type="predicted"/>
<evidence type="ECO:0000313" key="2">
    <source>
        <dbReference type="EMBL" id="MFC5512212.1"/>
    </source>
</evidence>
<sequence>MAALSTENNFQKEMKAGERFAFGENWSRFLRLLDEERIVQATDSLKNMLEVDDLKGKTFLDIGSGSGLFSLAAKRLGAKVFSFDYDPQSVACTRELKERYFSDDAEWQVEHGSVLDQDYLQGLGKFDITYSWGVLHHTGNMWQALSNASDTVGKNGKLFIALYNFQPFASSYWTVVKRTYSRYALSRPLFVLAYAPLIILTVLRHRLGKRKSARGMSVLYDFFDWIGGYPFEVARPEQIFDYFKARGYLLTKMKTVGGKMGCNEFVFSAPVSRLPMADPPFETATTG</sequence>
<evidence type="ECO:0000259" key="1">
    <source>
        <dbReference type="Pfam" id="PF08242"/>
    </source>
</evidence>
<keyword evidence="2" id="KW-0489">Methyltransferase</keyword>
<evidence type="ECO:0000313" key="3">
    <source>
        <dbReference type="Proteomes" id="UP001596031"/>
    </source>
</evidence>
<dbReference type="InterPro" id="IPR029063">
    <property type="entry name" value="SAM-dependent_MTases_sf"/>
</dbReference>
<dbReference type="EMBL" id="JBHSMS010000040">
    <property type="protein sequence ID" value="MFC5512212.1"/>
    <property type="molecule type" value="Genomic_DNA"/>
</dbReference>
<keyword evidence="3" id="KW-1185">Reference proteome</keyword>
<dbReference type="GO" id="GO:0032259">
    <property type="term" value="P:methylation"/>
    <property type="evidence" value="ECO:0007669"/>
    <property type="project" value="UniProtKB-KW"/>
</dbReference>
<dbReference type="EC" id="2.1.1.64" evidence="2"/>
<dbReference type="SUPFAM" id="SSF53335">
    <property type="entry name" value="S-adenosyl-L-methionine-dependent methyltransferases"/>
    <property type="match status" value="1"/>
</dbReference>
<dbReference type="CDD" id="cd02440">
    <property type="entry name" value="AdoMet_MTases"/>
    <property type="match status" value="1"/>
</dbReference>
<dbReference type="RefSeq" id="WP_379722198.1">
    <property type="nucleotide sequence ID" value="NZ_JBHSMS010000040.1"/>
</dbReference>
<protein>
    <submittedName>
        <fullName evidence="2">Class I SAM-dependent methyltransferase</fullName>
        <ecNumber evidence="2">2.1.1.222</ecNumber>
        <ecNumber evidence="2">2.1.1.64</ecNumber>
    </submittedName>
</protein>
<dbReference type="GO" id="GO:0061542">
    <property type="term" value="F:3-demethylubiquinol 3-O-methyltransferase activity"/>
    <property type="evidence" value="ECO:0007669"/>
    <property type="project" value="UniProtKB-EC"/>
</dbReference>
<comment type="caution">
    <text evidence="2">The sequence shown here is derived from an EMBL/GenBank/DDBJ whole genome shotgun (WGS) entry which is preliminary data.</text>
</comment>
<organism evidence="2 3">
    <name type="scientific">Massilia jejuensis</name>
    <dbReference type="NCBI Taxonomy" id="648894"/>
    <lineage>
        <taxon>Bacteria</taxon>
        <taxon>Pseudomonadati</taxon>
        <taxon>Pseudomonadota</taxon>
        <taxon>Betaproteobacteria</taxon>
        <taxon>Burkholderiales</taxon>
        <taxon>Oxalobacteraceae</taxon>
        <taxon>Telluria group</taxon>
        <taxon>Massilia</taxon>
    </lineage>
</organism>
<dbReference type="Proteomes" id="UP001596031">
    <property type="component" value="Unassembled WGS sequence"/>
</dbReference>
<dbReference type="Pfam" id="PF08242">
    <property type="entry name" value="Methyltransf_12"/>
    <property type="match status" value="1"/>
</dbReference>
<name>A0ABW0PKQ2_9BURK</name>
<gene>
    <name evidence="2" type="ORF">ACFPOU_13885</name>
</gene>
<dbReference type="EC" id="2.1.1.222" evidence="2"/>
<accession>A0ABW0PKQ2</accession>
<dbReference type="Gene3D" id="3.40.50.150">
    <property type="entry name" value="Vaccinia Virus protein VP39"/>
    <property type="match status" value="1"/>
</dbReference>
<dbReference type="GO" id="GO:0102208">
    <property type="term" value="F:2-polyprenyl-6-hydroxyphenol methylase activity"/>
    <property type="evidence" value="ECO:0007669"/>
    <property type="project" value="UniProtKB-EC"/>
</dbReference>
<keyword evidence="2" id="KW-0808">Transferase</keyword>
<reference evidence="3" key="1">
    <citation type="journal article" date="2019" name="Int. J. Syst. Evol. Microbiol.">
        <title>The Global Catalogue of Microorganisms (GCM) 10K type strain sequencing project: providing services to taxonomists for standard genome sequencing and annotation.</title>
        <authorList>
            <consortium name="The Broad Institute Genomics Platform"/>
            <consortium name="The Broad Institute Genome Sequencing Center for Infectious Disease"/>
            <person name="Wu L."/>
            <person name="Ma J."/>
        </authorList>
    </citation>
    <scope>NUCLEOTIDE SEQUENCE [LARGE SCALE GENOMIC DNA]</scope>
    <source>
        <strain evidence="3">CCUG 38813</strain>
    </source>
</reference>
<feature type="domain" description="Methyltransferase type 12" evidence="1">
    <location>
        <begin position="60"/>
        <end position="158"/>
    </location>
</feature>
<dbReference type="InterPro" id="IPR013217">
    <property type="entry name" value="Methyltransf_12"/>
</dbReference>